<dbReference type="PROSITE" id="PS00022">
    <property type="entry name" value="EGF_1"/>
    <property type="match status" value="1"/>
</dbReference>
<evidence type="ECO:0000313" key="5">
    <source>
        <dbReference type="WBParaSite" id="MBELARI_LOCUS12720"/>
    </source>
</evidence>
<feature type="transmembrane region" description="Helical" evidence="2">
    <location>
        <begin position="127"/>
        <end position="146"/>
    </location>
</feature>
<accession>A0AAF3EFS7</accession>
<dbReference type="InterPro" id="IPR000742">
    <property type="entry name" value="EGF"/>
</dbReference>
<feature type="domain" description="EGF-like" evidence="3">
    <location>
        <begin position="92"/>
        <end position="103"/>
    </location>
</feature>
<dbReference type="WBParaSite" id="MBELARI_LOCUS12720">
    <property type="protein sequence ID" value="MBELARI_LOCUS12720"/>
    <property type="gene ID" value="MBELARI_LOCUS12720"/>
</dbReference>
<protein>
    <recommendedName>
        <fullName evidence="3">EGF-like domain-containing protein</fullName>
    </recommendedName>
</protein>
<evidence type="ECO:0000313" key="4">
    <source>
        <dbReference type="Proteomes" id="UP000887575"/>
    </source>
</evidence>
<dbReference type="Proteomes" id="UP000887575">
    <property type="component" value="Unassembled WGS sequence"/>
</dbReference>
<evidence type="ECO:0000256" key="2">
    <source>
        <dbReference type="SAM" id="Phobius"/>
    </source>
</evidence>
<proteinExistence type="predicted"/>
<dbReference type="AlphaFoldDB" id="A0AAF3EFS7"/>
<evidence type="ECO:0000259" key="3">
    <source>
        <dbReference type="PROSITE" id="PS00022"/>
    </source>
</evidence>
<evidence type="ECO:0000256" key="1">
    <source>
        <dbReference type="SAM" id="MobiDB-lite"/>
    </source>
</evidence>
<sequence length="268" mass="29163">MEALLILCCFGGQPYVDLHLEKFHSHHVIDPTDWMATDIAGELIPNISATIPGLEKVIKGGTPLLACDLYNISFTSSADQTVFSRNNGSLECRCPPEYSGSSCEIPPPIALPLIQSESYGSALPGSMILIVGVVLLCLFCVTFLMMRGCFCDCFGPLVWGCRRGGDDESEKPLDRECLQKMLNECKRHEVRREMLANEQEYGGANVATISEGMAQPYNTTIIPPPGHGAPSDYTRRPPSPPPSYTSLAGSAERLNAIIASQTRHSTQI</sequence>
<name>A0AAF3EFS7_9BILA</name>
<keyword evidence="4" id="KW-1185">Reference proteome</keyword>
<organism evidence="4 5">
    <name type="scientific">Mesorhabditis belari</name>
    <dbReference type="NCBI Taxonomy" id="2138241"/>
    <lineage>
        <taxon>Eukaryota</taxon>
        <taxon>Metazoa</taxon>
        <taxon>Ecdysozoa</taxon>
        <taxon>Nematoda</taxon>
        <taxon>Chromadorea</taxon>
        <taxon>Rhabditida</taxon>
        <taxon>Rhabditina</taxon>
        <taxon>Rhabditomorpha</taxon>
        <taxon>Rhabditoidea</taxon>
        <taxon>Rhabditidae</taxon>
        <taxon>Mesorhabditinae</taxon>
        <taxon>Mesorhabditis</taxon>
    </lineage>
</organism>
<keyword evidence="2" id="KW-0812">Transmembrane</keyword>
<keyword evidence="2" id="KW-1133">Transmembrane helix</keyword>
<keyword evidence="2" id="KW-0472">Membrane</keyword>
<reference evidence="5" key="1">
    <citation type="submission" date="2024-02" db="UniProtKB">
        <authorList>
            <consortium name="WormBaseParasite"/>
        </authorList>
    </citation>
    <scope>IDENTIFICATION</scope>
</reference>
<feature type="region of interest" description="Disordered" evidence="1">
    <location>
        <begin position="219"/>
        <end position="245"/>
    </location>
</feature>